<reference evidence="1" key="2">
    <citation type="journal article" date="2015" name="Data Brief">
        <title>Shoot transcriptome of the giant reed, Arundo donax.</title>
        <authorList>
            <person name="Barrero R.A."/>
            <person name="Guerrero F.D."/>
            <person name="Moolhuijzen P."/>
            <person name="Goolsby J.A."/>
            <person name="Tidwell J."/>
            <person name="Bellgard S.E."/>
            <person name="Bellgard M.I."/>
        </authorList>
    </citation>
    <scope>NUCLEOTIDE SEQUENCE</scope>
    <source>
        <tissue evidence="1">Shoot tissue taken approximately 20 cm above the soil surface</tissue>
    </source>
</reference>
<protein>
    <submittedName>
        <fullName evidence="1">Uncharacterized protein</fullName>
    </submittedName>
</protein>
<dbReference type="AlphaFoldDB" id="A0A0A9DY53"/>
<sequence length="55" mass="6420">MHQIASNFKLAGSVMFCPWWYSPGSCGVWNHSCSFSFVSYLSILVRDVPRRHWIK</sequence>
<proteinExistence type="predicted"/>
<evidence type="ECO:0000313" key="1">
    <source>
        <dbReference type="EMBL" id="JAD88682.1"/>
    </source>
</evidence>
<organism evidence="1">
    <name type="scientific">Arundo donax</name>
    <name type="common">Giant reed</name>
    <name type="synonym">Donax arundinaceus</name>
    <dbReference type="NCBI Taxonomy" id="35708"/>
    <lineage>
        <taxon>Eukaryota</taxon>
        <taxon>Viridiplantae</taxon>
        <taxon>Streptophyta</taxon>
        <taxon>Embryophyta</taxon>
        <taxon>Tracheophyta</taxon>
        <taxon>Spermatophyta</taxon>
        <taxon>Magnoliopsida</taxon>
        <taxon>Liliopsida</taxon>
        <taxon>Poales</taxon>
        <taxon>Poaceae</taxon>
        <taxon>PACMAD clade</taxon>
        <taxon>Arundinoideae</taxon>
        <taxon>Arundineae</taxon>
        <taxon>Arundo</taxon>
    </lineage>
</organism>
<reference evidence="1" key="1">
    <citation type="submission" date="2014-09" db="EMBL/GenBank/DDBJ databases">
        <authorList>
            <person name="Magalhaes I.L.F."/>
            <person name="Oliveira U."/>
            <person name="Santos F.R."/>
            <person name="Vidigal T.H.D.A."/>
            <person name="Brescovit A.D."/>
            <person name="Santos A.J."/>
        </authorList>
    </citation>
    <scope>NUCLEOTIDE SEQUENCE</scope>
    <source>
        <tissue evidence="1">Shoot tissue taken approximately 20 cm above the soil surface</tissue>
    </source>
</reference>
<accession>A0A0A9DY53</accession>
<dbReference type="EMBL" id="GBRH01209213">
    <property type="protein sequence ID" value="JAD88682.1"/>
    <property type="molecule type" value="Transcribed_RNA"/>
</dbReference>
<name>A0A0A9DY53_ARUDO</name>